<name>A0ABP1GHB4_9EUKA</name>
<dbReference type="EMBL" id="CAXDID020000002">
    <property type="protein sequence ID" value="CAL5971483.1"/>
    <property type="molecule type" value="Genomic_DNA"/>
</dbReference>
<evidence type="ECO:0000313" key="1">
    <source>
        <dbReference type="EMBL" id="CAL5971483.1"/>
    </source>
</evidence>
<gene>
    <name evidence="1" type="ORF">HINF_LOCUS1423</name>
</gene>
<keyword evidence="2" id="KW-1185">Reference proteome</keyword>
<evidence type="ECO:0000313" key="2">
    <source>
        <dbReference type="Proteomes" id="UP001642409"/>
    </source>
</evidence>
<protein>
    <submittedName>
        <fullName evidence="1">Hypothetical_protein</fullName>
    </submittedName>
</protein>
<accession>A0ABP1GHB4</accession>
<reference evidence="1 2" key="1">
    <citation type="submission" date="2024-07" db="EMBL/GenBank/DDBJ databases">
        <authorList>
            <person name="Akdeniz Z."/>
        </authorList>
    </citation>
    <scope>NUCLEOTIDE SEQUENCE [LARGE SCALE GENOMIC DNA]</scope>
</reference>
<organism evidence="1 2">
    <name type="scientific">Hexamita inflata</name>
    <dbReference type="NCBI Taxonomy" id="28002"/>
    <lineage>
        <taxon>Eukaryota</taxon>
        <taxon>Metamonada</taxon>
        <taxon>Diplomonadida</taxon>
        <taxon>Hexamitidae</taxon>
        <taxon>Hexamitinae</taxon>
        <taxon>Hexamita</taxon>
    </lineage>
</organism>
<dbReference type="Proteomes" id="UP001642409">
    <property type="component" value="Unassembled WGS sequence"/>
</dbReference>
<comment type="caution">
    <text evidence="1">The sequence shown here is derived from an EMBL/GenBank/DDBJ whole genome shotgun (WGS) entry which is preliminary data.</text>
</comment>
<sequence length="137" mass="14658">MFYESSTIYLHITYLSSYGSAVYKESSALISFLNDTVINIKNVQISHINLLTNNVNIAFASGFIAQSSNYTANINNSKVSNTQISISGTPFKVGIIFSLAPQVLTATNLSTEGTNSINGATVNNCGNIQTFDAQNGC</sequence>
<proteinExistence type="predicted"/>